<dbReference type="RefSeq" id="WP_066349738.1">
    <property type="nucleotide sequence ID" value="NZ_CBCSFJ010000007.1"/>
</dbReference>
<reference evidence="2 3" key="1">
    <citation type="submission" date="2016-06" db="EMBL/GenBank/DDBJ databases">
        <title>Complete genome sequences of Bordetella bronchialis and Bordetella flabilis.</title>
        <authorList>
            <person name="LiPuma J.J."/>
            <person name="Spilker T."/>
        </authorList>
    </citation>
    <scope>NUCLEOTIDE SEQUENCE [LARGE SCALE GENOMIC DNA]</scope>
    <source>
        <strain evidence="2 3">AU3182</strain>
    </source>
</reference>
<evidence type="ECO:0000313" key="2">
    <source>
        <dbReference type="EMBL" id="ANN67082.1"/>
    </source>
</evidence>
<accession>A0ABN4R1I3</accession>
<dbReference type="CDD" id="cd16913">
    <property type="entry name" value="YkuD_like"/>
    <property type="match status" value="1"/>
</dbReference>
<evidence type="ECO:0000256" key="1">
    <source>
        <dbReference type="SAM" id="SignalP"/>
    </source>
</evidence>
<protein>
    <recommendedName>
        <fullName evidence="4">YkuD domain-containing protein</fullName>
    </recommendedName>
</protein>
<proteinExistence type="predicted"/>
<evidence type="ECO:0000313" key="3">
    <source>
        <dbReference type="Proteomes" id="UP000091897"/>
    </source>
</evidence>
<dbReference type="InterPro" id="IPR005490">
    <property type="entry name" value="LD_TPept_cat_dom"/>
</dbReference>
<name>A0ABN4R1I3_9BORD</name>
<feature type="chain" id="PRO_5045822874" description="YkuD domain-containing protein" evidence="1">
    <location>
        <begin position="29"/>
        <end position="274"/>
    </location>
</feature>
<dbReference type="EMBL" id="CP016170">
    <property type="protein sequence ID" value="ANN67082.1"/>
    <property type="molecule type" value="Genomic_DNA"/>
</dbReference>
<keyword evidence="1" id="KW-0732">Signal</keyword>
<keyword evidence="3" id="KW-1185">Reference proteome</keyword>
<dbReference type="Proteomes" id="UP000091897">
    <property type="component" value="Chromosome"/>
</dbReference>
<evidence type="ECO:0008006" key="4">
    <source>
        <dbReference type="Google" id="ProtNLM"/>
    </source>
</evidence>
<gene>
    <name evidence="2" type="ORF">BAU06_12970</name>
</gene>
<feature type="signal peptide" evidence="1">
    <location>
        <begin position="1"/>
        <end position="28"/>
    </location>
</feature>
<sequence length="274" mass="29836">MKTPPLTAARTRIARLAVQAGWILAALAAVPAVPASPAPDDVAAAYRKSVRPQLYPPEDEAQYYGVHALLMLEQAGADLSAPQYVAVVDRDPRVQAIFLYWLLPAGTARLVGASPVSTGRVGEFDHFETPIGVFEHSVSDGDFRAEGTKNENGIRGYGRKGMRIYDFGWQHAVRGWGGGGVATMRLQMHATDPDLLEPRLGRVHSKGCVRIPASLNVLMDQFGLIDADYEAAEQAGQHRWVLLPRRTPAQGAGRYLVILDSQRPARPAWSPAPR</sequence>
<organism evidence="2 3">
    <name type="scientific">Bordetella bronchialis</name>
    <dbReference type="NCBI Taxonomy" id="463025"/>
    <lineage>
        <taxon>Bacteria</taxon>
        <taxon>Pseudomonadati</taxon>
        <taxon>Pseudomonadota</taxon>
        <taxon>Betaproteobacteria</taxon>
        <taxon>Burkholderiales</taxon>
        <taxon>Alcaligenaceae</taxon>
        <taxon>Bordetella</taxon>
    </lineage>
</organism>